<dbReference type="AlphaFoldDB" id="A0A0E9W904"/>
<protein>
    <submittedName>
        <fullName evidence="1">Uncharacterized protein</fullName>
    </submittedName>
</protein>
<dbReference type="EMBL" id="GBXM01021713">
    <property type="protein sequence ID" value="JAH86864.1"/>
    <property type="molecule type" value="Transcribed_RNA"/>
</dbReference>
<reference evidence="1" key="2">
    <citation type="journal article" date="2015" name="Fish Shellfish Immunol.">
        <title>Early steps in the European eel (Anguilla anguilla)-Vibrio vulnificus interaction in the gills: Role of the RtxA13 toxin.</title>
        <authorList>
            <person name="Callol A."/>
            <person name="Pajuelo D."/>
            <person name="Ebbesson L."/>
            <person name="Teles M."/>
            <person name="MacKenzie S."/>
            <person name="Amaro C."/>
        </authorList>
    </citation>
    <scope>NUCLEOTIDE SEQUENCE</scope>
</reference>
<name>A0A0E9W904_ANGAN</name>
<reference evidence="1" key="1">
    <citation type="submission" date="2014-11" db="EMBL/GenBank/DDBJ databases">
        <authorList>
            <person name="Amaro Gonzalez C."/>
        </authorList>
    </citation>
    <scope>NUCLEOTIDE SEQUENCE</scope>
</reference>
<evidence type="ECO:0000313" key="1">
    <source>
        <dbReference type="EMBL" id="JAH86864.1"/>
    </source>
</evidence>
<proteinExistence type="predicted"/>
<sequence length="58" mass="6675">MFNIFPDSTGRMHSVEGHFPHHINLLRIFQSTLSGETNDNEAKHQSSLNHCFLLSFSF</sequence>
<organism evidence="1">
    <name type="scientific">Anguilla anguilla</name>
    <name type="common">European freshwater eel</name>
    <name type="synonym">Muraena anguilla</name>
    <dbReference type="NCBI Taxonomy" id="7936"/>
    <lineage>
        <taxon>Eukaryota</taxon>
        <taxon>Metazoa</taxon>
        <taxon>Chordata</taxon>
        <taxon>Craniata</taxon>
        <taxon>Vertebrata</taxon>
        <taxon>Euteleostomi</taxon>
        <taxon>Actinopterygii</taxon>
        <taxon>Neopterygii</taxon>
        <taxon>Teleostei</taxon>
        <taxon>Anguilliformes</taxon>
        <taxon>Anguillidae</taxon>
        <taxon>Anguilla</taxon>
    </lineage>
</organism>
<accession>A0A0E9W904</accession>